<keyword evidence="1" id="KW-0472">Membrane</keyword>
<accession>A0A098G6W1</accession>
<dbReference type="KEGG" id="lfa:LFA_2359"/>
<feature type="transmembrane region" description="Helical" evidence="1">
    <location>
        <begin position="108"/>
        <end position="127"/>
    </location>
</feature>
<feature type="transmembrane region" description="Helical" evidence="1">
    <location>
        <begin position="63"/>
        <end position="87"/>
    </location>
</feature>
<organism evidence="2 3">
    <name type="scientific">Legionella fallonii LLAP-10</name>
    <dbReference type="NCBI Taxonomy" id="1212491"/>
    <lineage>
        <taxon>Bacteria</taxon>
        <taxon>Pseudomonadati</taxon>
        <taxon>Pseudomonadota</taxon>
        <taxon>Gammaproteobacteria</taxon>
        <taxon>Legionellales</taxon>
        <taxon>Legionellaceae</taxon>
        <taxon>Legionella</taxon>
    </lineage>
</organism>
<gene>
    <name evidence="2" type="ORF">LFA_2359</name>
</gene>
<sequence length="129" mass="14698">MNTIFLATVIGWVMVIGGLFLIFRHEHMKLVMADVMAHQGVFFVFAFMTFILGLLMVTSHNLWLMGWPVIITVISWLVLLSGMIRLACPDTAMKIGQSFFNHPVRMQVTGVIFLIIGLFLLVHVYYLHS</sequence>
<dbReference type="Proteomes" id="UP000032430">
    <property type="component" value="Chromosome I"/>
</dbReference>
<reference evidence="3" key="1">
    <citation type="submission" date="2014-09" db="EMBL/GenBank/DDBJ databases">
        <authorList>
            <person name="Gomez-Valero L."/>
        </authorList>
    </citation>
    <scope>NUCLEOTIDE SEQUENCE [LARGE SCALE GENOMIC DNA]</scope>
    <source>
        <strain evidence="3">ATCC700992</strain>
    </source>
</reference>
<proteinExistence type="predicted"/>
<evidence type="ECO:0008006" key="4">
    <source>
        <dbReference type="Google" id="ProtNLM"/>
    </source>
</evidence>
<dbReference type="AlphaFoldDB" id="A0A098G6W1"/>
<feature type="transmembrane region" description="Helical" evidence="1">
    <location>
        <begin position="6"/>
        <end position="23"/>
    </location>
</feature>
<evidence type="ECO:0000313" key="3">
    <source>
        <dbReference type="Proteomes" id="UP000032430"/>
    </source>
</evidence>
<keyword evidence="1" id="KW-1133">Transmembrane helix</keyword>
<evidence type="ECO:0000313" key="2">
    <source>
        <dbReference type="EMBL" id="CEG57731.1"/>
    </source>
</evidence>
<dbReference type="EMBL" id="LN614827">
    <property type="protein sequence ID" value="CEG57731.1"/>
    <property type="molecule type" value="Genomic_DNA"/>
</dbReference>
<dbReference type="HOGENOM" id="CLU_132169_1_1_6"/>
<dbReference type="RefSeq" id="WP_045096176.1">
    <property type="nucleotide sequence ID" value="NZ_LN614827.1"/>
</dbReference>
<name>A0A098G6W1_9GAMM</name>
<protein>
    <recommendedName>
        <fullName evidence="4">Integral membrane protein (PIN domain superfamily)</fullName>
    </recommendedName>
</protein>
<dbReference type="OrthoDB" id="572589at2"/>
<evidence type="ECO:0000256" key="1">
    <source>
        <dbReference type="SAM" id="Phobius"/>
    </source>
</evidence>
<keyword evidence="1" id="KW-0812">Transmembrane</keyword>
<feature type="transmembrane region" description="Helical" evidence="1">
    <location>
        <begin position="35"/>
        <end position="57"/>
    </location>
</feature>
<keyword evidence="3" id="KW-1185">Reference proteome</keyword>
<dbReference type="STRING" id="1212491.LFA_2359"/>